<accession>A0A3A9YTT6</accession>
<protein>
    <submittedName>
        <fullName evidence="2">DUF3263 domain-containing protein</fullName>
    </submittedName>
</protein>
<dbReference type="EMBL" id="RBAK01000019">
    <property type="protein sequence ID" value="RKN38924.1"/>
    <property type="molecule type" value="Genomic_DNA"/>
</dbReference>
<sequence length="134" mass="14280">MTGSETTTAPGTTGAETTTALDPATATEAGPGSASTMPEPTAAEGAAVPGSVASDGTTVGLTERERDILAFERQWWRHAGAKEQAVRDRFNLSATRYYQLLNGLLDNPAALAAEPLLIGRLRRLRSSRARNRRR</sequence>
<name>A0A3A9YTT6_9ACTN</name>
<evidence type="ECO:0000313" key="3">
    <source>
        <dbReference type="Proteomes" id="UP000281726"/>
    </source>
</evidence>
<reference evidence="2 3" key="1">
    <citation type="journal article" date="2004" name="Syst. Appl. Microbiol.">
        <title>Cryptoendolithic actinomycetes from antarctic sandstone rock samples: Micromonospora endolithica sp. nov. and two isolates related to Micromonospora coerulea Jensen 1932.</title>
        <authorList>
            <person name="Hirsch P."/>
            <person name="Mevs U."/>
            <person name="Kroppenstedt R.M."/>
            <person name="Schumann P."/>
            <person name="Stackebrandt E."/>
        </authorList>
    </citation>
    <scope>NUCLEOTIDE SEQUENCE [LARGE SCALE GENOMIC DNA]</scope>
    <source>
        <strain evidence="2 3">JCM 12677</strain>
    </source>
</reference>
<organism evidence="2 3">
    <name type="scientific">Micromonospora endolithica</name>
    <dbReference type="NCBI Taxonomy" id="230091"/>
    <lineage>
        <taxon>Bacteria</taxon>
        <taxon>Bacillati</taxon>
        <taxon>Actinomycetota</taxon>
        <taxon>Actinomycetes</taxon>
        <taxon>Micromonosporales</taxon>
        <taxon>Micromonosporaceae</taxon>
        <taxon>Micromonospora</taxon>
    </lineage>
</organism>
<feature type="compositionally biased region" description="Low complexity" evidence="1">
    <location>
        <begin position="1"/>
        <end position="20"/>
    </location>
</feature>
<comment type="caution">
    <text evidence="2">The sequence shown here is derived from an EMBL/GenBank/DDBJ whole genome shotgun (WGS) entry which is preliminary data.</text>
</comment>
<gene>
    <name evidence="2" type="ORF">D7223_30195</name>
</gene>
<dbReference type="RefSeq" id="WP_120732751.1">
    <property type="nucleotide sequence ID" value="NZ_RBAK01000019.1"/>
</dbReference>
<evidence type="ECO:0000256" key="1">
    <source>
        <dbReference type="SAM" id="MobiDB-lite"/>
    </source>
</evidence>
<proteinExistence type="predicted"/>
<dbReference type="Proteomes" id="UP000281726">
    <property type="component" value="Unassembled WGS sequence"/>
</dbReference>
<dbReference type="Pfam" id="PF11662">
    <property type="entry name" value="DUF3263"/>
    <property type="match status" value="1"/>
</dbReference>
<feature type="region of interest" description="Disordered" evidence="1">
    <location>
        <begin position="1"/>
        <end position="59"/>
    </location>
</feature>
<dbReference type="AlphaFoldDB" id="A0A3A9YTT6"/>
<dbReference type="InterPro" id="IPR021678">
    <property type="entry name" value="DUF3263"/>
</dbReference>
<keyword evidence="3" id="KW-1185">Reference proteome</keyword>
<evidence type="ECO:0000313" key="2">
    <source>
        <dbReference type="EMBL" id="RKN38924.1"/>
    </source>
</evidence>